<comment type="caution">
    <text evidence="2">The sequence shown here is derived from an EMBL/GenBank/DDBJ whole genome shotgun (WGS) entry which is preliminary data.</text>
</comment>
<dbReference type="Proteomes" id="UP001266305">
    <property type="component" value="Unassembled WGS sequence"/>
</dbReference>
<feature type="non-terminal residue" evidence="2">
    <location>
        <position position="1"/>
    </location>
</feature>
<feature type="domain" description="Intermediate filament head DNA-binding" evidence="1">
    <location>
        <begin position="9"/>
        <end position="75"/>
    </location>
</feature>
<organism evidence="2 3">
    <name type="scientific">Saguinus oedipus</name>
    <name type="common">Cotton-top tamarin</name>
    <name type="synonym">Oedipomidas oedipus</name>
    <dbReference type="NCBI Taxonomy" id="9490"/>
    <lineage>
        <taxon>Eukaryota</taxon>
        <taxon>Metazoa</taxon>
        <taxon>Chordata</taxon>
        <taxon>Craniata</taxon>
        <taxon>Vertebrata</taxon>
        <taxon>Euteleostomi</taxon>
        <taxon>Mammalia</taxon>
        <taxon>Eutheria</taxon>
        <taxon>Euarchontoglires</taxon>
        <taxon>Primates</taxon>
        <taxon>Haplorrhini</taxon>
        <taxon>Platyrrhini</taxon>
        <taxon>Cebidae</taxon>
        <taxon>Callitrichinae</taxon>
        <taxon>Saguinus</taxon>
    </lineage>
</organism>
<gene>
    <name evidence="2" type="ORF">P7K49_012738</name>
</gene>
<dbReference type="InterPro" id="IPR006821">
    <property type="entry name" value="Intermed_filament_DNA-bd"/>
</dbReference>
<sequence length="160" mass="17809">CSGTTLACLRVSVSGAGGVGGFRSQSLSHYNVASSTACSSASLLGLGLTYPLPPASKRLDLSQATARTKEYIIRTNEEQLQGLNDRFVVFIENIENSWRRRTKACWARLAEELRRWRARCEEERRGRKGAERALKAQPRDVDVATLARLDLEKKVQSLLD</sequence>
<keyword evidence="3" id="KW-1185">Reference proteome</keyword>
<reference evidence="2 3" key="1">
    <citation type="submission" date="2023-05" db="EMBL/GenBank/DDBJ databases">
        <title>B98-5 Cell Line De Novo Hybrid Assembly: An Optical Mapping Approach.</title>
        <authorList>
            <person name="Kananen K."/>
            <person name="Auerbach J.A."/>
            <person name="Kautto E."/>
            <person name="Blachly J.S."/>
        </authorList>
    </citation>
    <scope>NUCLEOTIDE SEQUENCE [LARGE SCALE GENOMIC DNA]</scope>
    <source>
        <strain evidence="2">B95-8</strain>
        <tissue evidence="2">Cell line</tissue>
    </source>
</reference>
<protein>
    <recommendedName>
        <fullName evidence="1">Intermediate filament head DNA-binding domain-containing protein</fullName>
    </recommendedName>
</protein>
<dbReference type="Gene3D" id="1.20.5.1160">
    <property type="entry name" value="Vasodilator-stimulated phosphoprotein"/>
    <property type="match status" value="1"/>
</dbReference>
<name>A0ABQ9VG09_SAGOE</name>
<accession>A0ABQ9VG09</accession>
<evidence type="ECO:0000259" key="1">
    <source>
        <dbReference type="Pfam" id="PF04732"/>
    </source>
</evidence>
<proteinExistence type="predicted"/>
<dbReference type="PANTHER" id="PTHR45652">
    <property type="entry name" value="GLIAL FIBRILLARY ACIDIC PROTEIN"/>
    <property type="match status" value="1"/>
</dbReference>
<evidence type="ECO:0000313" key="3">
    <source>
        <dbReference type="Proteomes" id="UP001266305"/>
    </source>
</evidence>
<dbReference type="InterPro" id="IPR050405">
    <property type="entry name" value="Intermediate_filament"/>
</dbReference>
<dbReference type="EMBL" id="JASSZA010000006">
    <property type="protein sequence ID" value="KAK2107573.1"/>
    <property type="molecule type" value="Genomic_DNA"/>
</dbReference>
<evidence type="ECO:0000313" key="2">
    <source>
        <dbReference type="EMBL" id="KAK2107573.1"/>
    </source>
</evidence>
<dbReference type="PANTHER" id="PTHR45652:SF18">
    <property type="entry name" value="ALPHA-INTERNEXIN"/>
    <property type="match status" value="1"/>
</dbReference>
<dbReference type="Pfam" id="PF04732">
    <property type="entry name" value="Filament_head"/>
    <property type="match status" value="1"/>
</dbReference>